<dbReference type="EMBL" id="CAJHUC010002061">
    <property type="protein sequence ID" value="CAD7703087.1"/>
    <property type="molecule type" value="Genomic_DNA"/>
</dbReference>
<evidence type="ECO:0000256" key="5">
    <source>
        <dbReference type="ARBA" id="ARBA00022777"/>
    </source>
</evidence>
<keyword evidence="5" id="KW-0418">Kinase</keyword>
<dbReference type="SMART" id="SM00220">
    <property type="entry name" value="S_TKc"/>
    <property type="match status" value="1"/>
</dbReference>
<feature type="compositionally biased region" description="Basic and acidic residues" evidence="9">
    <location>
        <begin position="479"/>
        <end position="492"/>
    </location>
</feature>
<evidence type="ECO:0000256" key="4">
    <source>
        <dbReference type="ARBA" id="ARBA00022741"/>
    </source>
</evidence>
<dbReference type="PANTHER" id="PTHR13902">
    <property type="entry name" value="SERINE/THREONINE-PROTEIN KINASE WNK WITH NO LYSINE -RELATED"/>
    <property type="match status" value="1"/>
</dbReference>
<dbReference type="Gene3D" id="1.10.510.10">
    <property type="entry name" value="Transferase(Phosphotransferase) domain 1"/>
    <property type="match status" value="1"/>
</dbReference>
<proteinExistence type="predicted"/>
<dbReference type="InterPro" id="IPR050588">
    <property type="entry name" value="WNK_Ser-Thr_kinase"/>
</dbReference>
<keyword evidence="6" id="KW-0067">ATP-binding</keyword>
<dbReference type="OrthoDB" id="4062651at2759"/>
<dbReference type="Gene3D" id="3.10.20.90">
    <property type="entry name" value="Phosphatidylinositol 3-kinase Catalytic Subunit, Chain A, domain 1"/>
    <property type="match status" value="1"/>
</dbReference>
<protein>
    <recommendedName>
        <fullName evidence="1">non-specific serine/threonine protein kinase</fullName>
        <ecNumber evidence="1">2.7.11.1</ecNumber>
    </recommendedName>
</protein>
<feature type="compositionally biased region" description="Polar residues" evidence="9">
    <location>
        <begin position="494"/>
        <end position="508"/>
    </location>
</feature>
<evidence type="ECO:0000259" key="10">
    <source>
        <dbReference type="PROSITE" id="PS50011"/>
    </source>
</evidence>
<dbReference type="GO" id="GO:0005524">
    <property type="term" value="F:ATP binding"/>
    <property type="evidence" value="ECO:0007669"/>
    <property type="project" value="UniProtKB-KW"/>
</dbReference>
<comment type="catalytic activity">
    <reaction evidence="8">
        <text>L-seryl-[protein] + ATP = O-phospho-L-seryl-[protein] + ADP + H(+)</text>
        <dbReference type="Rhea" id="RHEA:17989"/>
        <dbReference type="Rhea" id="RHEA-COMP:9863"/>
        <dbReference type="Rhea" id="RHEA-COMP:11604"/>
        <dbReference type="ChEBI" id="CHEBI:15378"/>
        <dbReference type="ChEBI" id="CHEBI:29999"/>
        <dbReference type="ChEBI" id="CHEBI:30616"/>
        <dbReference type="ChEBI" id="CHEBI:83421"/>
        <dbReference type="ChEBI" id="CHEBI:456216"/>
        <dbReference type="EC" id="2.7.11.1"/>
    </reaction>
</comment>
<gene>
    <name evidence="11" type="ORF">OSTQU699_LOCUS8444</name>
</gene>
<feature type="domain" description="Protein kinase" evidence="10">
    <location>
        <begin position="35"/>
        <end position="294"/>
    </location>
</feature>
<comment type="catalytic activity">
    <reaction evidence="7">
        <text>L-threonyl-[protein] + ATP = O-phospho-L-threonyl-[protein] + ADP + H(+)</text>
        <dbReference type="Rhea" id="RHEA:46608"/>
        <dbReference type="Rhea" id="RHEA-COMP:11060"/>
        <dbReference type="Rhea" id="RHEA-COMP:11605"/>
        <dbReference type="ChEBI" id="CHEBI:15378"/>
        <dbReference type="ChEBI" id="CHEBI:30013"/>
        <dbReference type="ChEBI" id="CHEBI:30616"/>
        <dbReference type="ChEBI" id="CHEBI:61977"/>
        <dbReference type="ChEBI" id="CHEBI:456216"/>
        <dbReference type="EC" id="2.7.11.1"/>
    </reaction>
</comment>
<evidence type="ECO:0000256" key="1">
    <source>
        <dbReference type="ARBA" id="ARBA00012513"/>
    </source>
</evidence>
<dbReference type="Gene3D" id="3.30.200.20">
    <property type="entry name" value="Phosphorylase Kinase, domain 1"/>
    <property type="match status" value="1"/>
</dbReference>
<keyword evidence="2" id="KW-0723">Serine/threonine-protein kinase</keyword>
<dbReference type="Pfam" id="PF00069">
    <property type="entry name" value="Pkinase"/>
    <property type="match status" value="1"/>
</dbReference>
<evidence type="ECO:0000313" key="12">
    <source>
        <dbReference type="Proteomes" id="UP000708148"/>
    </source>
</evidence>
<keyword evidence="3" id="KW-0808">Transferase</keyword>
<dbReference type="SUPFAM" id="SSF56112">
    <property type="entry name" value="Protein kinase-like (PK-like)"/>
    <property type="match status" value="1"/>
</dbReference>
<dbReference type="EC" id="2.7.11.1" evidence="1"/>
<dbReference type="InterPro" id="IPR000719">
    <property type="entry name" value="Prot_kinase_dom"/>
</dbReference>
<keyword evidence="4" id="KW-0547">Nucleotide-binding</keyword>
<dbReference type="Proteomes" id="UP000708148">
    <property type="component" value="Unassembled WGS sequence"/>
</dbReference>
<dbReference type="AlphaFoldDB" id="A0A8S1JA84"/>
<feature type="region of interest" description="Disordered" evidence="9">
    <location>
        <begin position="439"/>
        <end position="508"/>
    </location>
</feature>
<evidence type="ECO:0000256" key="9">
    <source>
        <dbReference type="SAM" id="MobiDB-lite"/>
    </source>
</evidence>
<reference evidence="11" key="1">
    <citation type="submission" date="2020-12" db="EMBL/GenBank/DDBJ databases">
        <authorList>
            <person name="Iha C."/>
        </authorList>
    </citation>
    <scope>NUCLEOTIDE SEQUENCE</scope>
</reference>
<dbReference type="PROSITE" id="PS00108">
    <property type="entry name" value="PROTEIN_KINASE_ST"/>
    <property type="match status" value="1"/>
</dbReference>
<dbReference type="InterPro" id="IPR008271">
    <property type="entry name" value="Ser/Thr_kinase_AS"/>
</dbReference>
<dbReference type="FunFam" id="1.10.510.10:FF:001565">
    <property type="entry name" value="WNK protein kinase"/>
    <property type="match status" value="1"/>
</dbReference>
<evidence type="ECO:0000256" key="2">
    <source>
        <dbReference type="ARBA" id="ARBA00022527"/>
    </source>
</evidence>
<comment type="caution">
    <text evidence="11">The sequence shown here is derived from an EMBL/GenBank/DDBJ whole genome shotgun (WGS) entry which is preliminary data.</text>
</comment>
<organism evidence="11 12">
    <name type="scientific">Ostreobium quekettii</name>
    <dbReference type="NCBI Taxonomy" id="121088"/>
    <lineage>
        <taxon>Eukaryota</taxon>
        <taxon>Viridiplantae</taxon>
        <taxon>Chlorophyta</taxon>
        <taxon>core chlorophytes</taxon>
        <taxon>Ulvophyceae</taxon>
        <taxon>TCBD clade</taxon>
        <taxon>Bryopsidales</taxon>
        <taxon>Ostreobineae</taxon>
        <taxon>Ostreobiaceae</taxon>
        <taxon>Ostreobium</taxon>
    </lineage>
</organism>
<evidence type="ECO:0000256" key="7">
    <source>
        <dbReference type="ARBA" id="ARBA00047899"/>
    </source>
</evidence>
<accession>A0A8S1JA84</accession>
<name>A0A8S1JA84_9CHLO</name>
<sequence length="508" mass="57293">MSGRQLTEQLSAISTVSEDTWLPEAVERDPSGRFWRYDEVLGKGAFKFVYKAFDEQEGMEVAWNKVNLVDTASRHTQRTRLFAEIETLKRLKHKNIMTFIDSWLDEKTDTINFITELFADGSLSKFRQRHKHLELNVLKKWAMQILQGLVYLHGHDPPIMHRDLKCDNIFINGVSGTLKIGDLGLATLWKGMTAPLSVLGTPEFMAPEFYNEKYDEKVDVYAFGMLLLELVTMQYPYSECTNAAQIYKKVSQGVYPAALQKIENEELRDFIELCISYDPRHRPAARQLLKNDFFKGIRQCMDKRQAEDVVTSPSQTSESEGEVDGLEARYQALVKPPCPPPSVFSSSGFPHNFAVQRCASPDEEHEVLLQLNFNDKEGKRRAIQFPFNLDEDTPAKIVQEMLEEHCHLSLSIGTEDADYIGTLIAQQLPDGFKSFPRSVSCPTLSEEADPGQSGTAQSGEAAGDASPGWGLTVIPEDDVPQHLERKSLEGKRSASASQELSTRFQISP</sequence>
<dbReference type="FunFam" id="3.30.200.20:FF:000075">
    <property type="entry name" value="Probable serine/threonine-protein kinase WNK1"/>
    <property type="match status" value="1"/>
</dbReference>
<evidence type="ECO:0000256" key="6">
    <source>
        <dbReference type="ARBA" id="ARBA00022840"/>
    </source>
</evidence>
<dbReference type="CDD" id="cd13983">
    <property type="entry name" value="STKc_WNK"/>
    <property type="match status" value="1"/>
</dbReference>
<evidence type="ECO:0000256" key="3">
    <source>
        <dbReference type="ARBA" id="ARBA00022679"/>
    </source>
</evidence>
<dbReference type="GO" id="GO:0004674">
    <property type="term" value="F:protein serine/threonine kinase activity"/>
    <property type="evidence" value="ECO:0007669"/>
    <property type="project" value="UniProtKB-KW"/>
</dbReference>
<dbReference type="PROSITE" id="PS50011">
    <property type="entry name" value="PROTEIN_KINASE_DOM"/>
    <property type="match status" value="1"/>
</dbReference>
<dbReference type="InterPro" id="IPR011009">
    <property type="entry name" value="Kinase-like_dom_sf"/>
</dbReference>
<evidence type="ECO:0000313" key="11">
    <source>
        <dbReference type="EMBL" id="CAD7703087.1"/>
    </source>
</evidence>
<evidence type="ECO:0000256" key="8">
    <source>
        <dbReference type="ARBA" id="ARBA00048679"/>
    </source>
</evidence>
<keyword evidence="12" id="KW-1185">Reference proteome</keyword>